<feature type="signal peptide" evidence="5">
    <location>
        <begin position="1"/>
        <end position="26"/>
    </location>
</feature>
<dbReference type="Gramene" id="KOM27746">
    <property type="protein sequence ID" value="KOM27746"/>
    <property type="gene ID" value="LR48_Vigan460s001700"/>
</dbReference>
<dbReference type="SUPFAM" id="SSF63829">
    <property type="entry name" value="Calcium-dependent phosphotriesterase"/>
    <property type="match status" value="1"/>
</dbReference>
<dbReference type="OMA" id="YDFRTIV"/>
<dbReference type="Proteomes" id="UP000053144">
    <property type="component" value="Unassembled WGS sequence"/>
</dbReference>
<evidence type="ECO:0000256" key="2">
    <source>
        <dbReference type="ARBA" id="ARBA00009191"/>
    </source>
</evidence>
<dbReference type="InterPro" id="IPR018119">
    <property type="entry name" value="Strictosidine_synth_cons-reg"/>
</dbReference>
<dbReference type="STRING" id="3914.A0A0L9TBG9"/>
<evidence type="ECO:0000256" key="5">
    <source>
        <dbReference type="SAM" id="SignalP"/>
    </source>
</evidence>
<reference evidence="8" key="1">
    <citation type="journal article" date="2015" name="Proc. Natl. Acad. Sci. U.S.A.">
        <title>Genome sequencing of adzuki bean (Vigna angularis) provides insight into high starch and low fat accumulation and domestication.</title>
        <authorList>
            <person name="Yang K."/>
            <person name="Tian Z."/>
            <person name="Chen C."/>
            <person name="Luo L."/>
            <person name="Zhao B."/>
            <person name="Wang Z."/>
            <person name="Yu L."/>
            <person name="Li Y."/>
            <person name="Sun Y."/>
            <person name="Li W."/>
            <person name="Chen Y."/>
            <person name="Li Y."/>
            <person name="Zhang Y."/>
            <person name="Ai D."/>
            <person name="Zhao J."/>
            <person name="Shang C."/>
            <person name="Ma Y."/>
            <person name="Wu B."/>
            <person name="Wang M."/>
            <person name="Gao L."/>
            <person name="Sun D."/>
            <person name="Zhang P."/>
            <person name="Guo F."/>
            <person name="Wang W."/>
            <person name="Li Y."/>
            <person name="Wang J."/>
            <person name="Varshney R.K."/>
            <person name="Wang J."/>
            <person name="Ling H.Q."/>
            <person name="Wan P."/>
        </authorList>
    </citation>
    <scope>NUCLEOTIDE SEQUENCE</scope>
    <source>
        <strain evidence="8">cv. Jingnong 6</strain>
    </source>
</reference>
<dbReference type="GO" id="GO:0005773">
    <property type="term" value="C:vacuole"/>
    <property type="evidence" value="ECO:0007669"/>
    <property type="project" value="UniProtKB-SubCell"/>
</dbReference>
<evidence type="ECO:0000313" key="7">
    <source>
        <dbReference type="EMBL" id="KOM27746.1"/>
    </source>
</evidence>
<dbReference type="Gene3D" id="2.120.10.30">
    <property type="entry name" value="TolB, C-terminal domain"/>
    <property type="match status" value="2"/>
</dbReference>
<keyword evidence="4" id="KW-0325">Glycoprotein</keyword>
<dbReference type="PANTHER" id="PTHR10426:SF109">
    <property type="entry name" value="STRICTOSIDINE SYNTHASE TRANSCRIPTION FACTOR WD40-LIKE FAMILY-RELATED"/>
    <property type="match status" value="1"/>
</dbReference>
<comment type="similarity">
    <text evidence="2">Belongs to the strictosidine synthase family.</text>
</comment>
<dbReference type="AlphaFoldDB" id="A0A0L9TBG9"/>
<gene>
    <name evidence="7" type="ORF">LR48_Vigan460s001700</name>
</gene>
<organism evidence="7 8">
    <name type="scientific">Phaseolus angularis</name>
    <name type="common">Azuki bean</name>
    <name type="synonym">Vigna angularis</name>
    <dbReference type="NCBI Taxonomy" id="3914"/>
    <lineage>
        <taxon>Eukaryota</taxon>
        <taxon>Viridiplantae</taxon>
        <taxon>Streptophyta</taxon>
        <taxon>Embryophyta</taxon>
        <taxon>Tracheophyta</taxon>
        <taxon>Spermatophyta</taxon>
        <taxon>Magnoliopsida</taxon>
        <taxon>eudicotyledons</taxon>
        <taxon>Gunneridae</taxon>
        <taxon>Pentapetalae</taxon>
        <taxon>rosids</taxon>
        <taxon>fabids</taxon>
        <taxon>Fabales</taxon>
        <taxon>Fabaceae</taxon>
        <taxon>Papilionoideae</taxon>
        <taxon>50 kb inversion clade</taxon>
        <taxon>NPAAA clade</taxon>
        <taxon>indigoferoid/millettioid clade</taxon>
        <taxon>Phaseoleae</taxon>
        <taxon>Vigna</taxon>
    </lineage>
</organism>
<dbReference type="GO" id="GO:0012505">
    <property type="term" value="C:endomembrane system"/>
    <property type="evidence" value="ECO:0007669"/>
    <property type="project" value="TreeGrafter"/>
</dbReference>
<evidence type="ECO:0000313" key="8">
    <source>
        <dbReference type="Proteomes" id="UP000053144"/>
    </source>
</evidence>
<dbReference type="GO" id="GO:0016787">
    <property type="term" value="F:hydrolase activity"/>
    <property type="evidence" value="ECO:0007669"/>
    <property type="project" value="TreeGrafter"/>
</dbReference>
<dbReference type="Pfam" id="PF20067">
    <property type="entry name" value="SSL_N"/>
    <property type="match status" value="1"/>
</dbReference>
<comment type="subcellular location">
    <subcellularLocation>
        <location evidence="1">Vacuole</location>
    </subcellularLocation>
</comment>
<name>A0A0L9TBG9_PHAAN</name>
<protein>
    <recommendedName>
        <fullName evidence="6">Strictosidine synthase conserved region domain-containing protein</fullName>
    </recommendedName>
</protein>
<accession>A0A0L9TBG9</accession>
<dbReference type="InterPro" id="IPR011042">
    <property type="entry name" value="6-blade_b-propeller_TolB-like"/>
</dbReference>
<dbReference type="Pfam" id="PF03088">
    <property type="entry name" value="Str_synth"/>
    <property type="match status" value="1"/>
</dbReference>
<dbReference type="EMBL" id="KQ258395">
    <property type="protein sequence ID" value="KOM27746.1"/>
    <property type="molecule type" value="Genomic_DNA"/>
</dbReference>
<evidence type="ECO:0000256" key="1">
    <source>
        <dbReference type="ARBA" id="ARBA00004116"/>
    </source>
</evidence>
<feature type="chain" id="PRO_5005594636" description="Strictosidine synthase conserved region domain-containing protein" evidence="5">
    <location>
        <begin position="27"/>
        <end position="316"/>
    </location>
</feature>
<evidence type="ECO:0000256" key="3">
    <source>
        <dbReference type="ARBA" id="ARBA00022554"/>
    </source>
</evidence>
<keyword evidence="3" id="KW-0926">Vacuole</keyword>
<proteinExistence type="inferred from homology"/>
<evidence type="ECO:0000259" key="6">
    <source>
        <dbReference type="Pfam" id="PF03088"/>
    </source>
</evidence>
<dbReference type="PANTHER" id="PTHR10426">
    <property type="entry name" value="STRICTOSIDINE SYNTHASE-RELATED"/>
    <property type="match status" value="1"/>
</dbReference>
<keyword evidence="5" id="KW-0732">Signal</keyword>
<sequence>MLSKITMVITFSAIFMAFLLCSPSVAVSRTRLPLPSPITGPESLAFDRNGEGPYVGVSDGRILKYVGPRGFQEYGYTSPTRNKTLCDGLADFSEVQAQCGRPLGLRFNHQTNELYVADTYFGLVKIGPNGGVPIQSFKILQPQENRGNFTFDFLDGIDIDMDTGIIYLTQASANFRCRDARAVENSRDETGSLFSVDPKKNETRVLMRGLALAAGVAVSRDGSFVVVSEYLANRIRRTNSRGQFWVAVNDVLEPNPPSRPAIIPRGLRVGQNGVVSRIVSLVRELGSETVSEVHEHNGTLYSGSLHASYVSISTVF</sequence>
<evidence type="ECO:0000256" key="4">
    <source>
        <dbReference type="ARBA" id="ARBA00023180"/>
    </source>
</evidence>
<feature type="domain" description="Strictosidine synthase conserved region" evidence="6">
    <location>
        <begin position="155"/>
        <end position="238"/>
    </location>
</feature>